<dbReference type="UniPathway" id="UPA00286"/>
<name>A0A1N6UN98_AQUAC</name>
<evidence type="ECO:0000313" key="2">
    <source>
        <dbReference type="EMBL" id="SIQ67070.1"/>
    </source>
</evidence>
<gene>
    <name evidence="2" type="ORF">SAMN05878282_106223</name>
</gene>
<evidence type="ECO:0000313" key="3">
    <source>
        <dbReference type="Proteomes" id="UP000185841"/>
    </source>
</evidence>
<dbReference type="RefSeq" id="WP_076427519.1">
    <property type="nucleotide sequence ID" value="NZ_FTMP01000006.1"/>
</dbReference>
<reference evidence="2 3" key="1">
    <citation type="submission" date="2017-01" db="EMBL/GenBank/DDBJ databases">
        <authorList>
            <person name="Mah S.A."/>
            <person name="Swanson W.J."/>
            <person name="Moy G.W."/>
            <person name="Vacquier V.D."/>
        </authorList>
    </citation>
    <scope>NUCLEOTIDE SEQUENCE [LARGE SCALE GENOMIC DNA]</scope>
    <source>
        <strain evidence="2 3">RU36E</strain>
    </source>
</reference>
<evidence type="ECO:0000259" key="1">
    <source>
        <dbReference type="Pfam" id="PF13229"/>
    </source>
</evidence>
<dbReference type="SUPFAM" id="SSF51126">
    <property type="entry name" value="Pectin lyase-like"/>
    <property type="match status" value="1"/>
</dbReference>
<feature type="domain" description="Right handed beta helix" evidence="1">
    <location>
        <begin position="248"/>
        <end position="382"/>
    </location>
</feature>
<dbReference type="InterPro" id="IPR011050">
    <property type="entry name" value="Pectin_lyase_fold/virulence"/>
</dbReference>
<accession>A0A1N6UN98</accession>
<sequence>MAALEYLRRCAPLLLIAVCGVCPAQTRTLLHHQLEALGEHPQQAQIAALLATPAQGLDPAQFAVAAPSGRGRVSLTSLFSAQAGSWPFEPFVSSGLFRVIADYQAHHPQALLLDEGSLSLEQLAKALNDPRILKPHKDGYLLSYPLLIGPKGALLVEDQRLYLNSRAGAALINRGQLVLRRAQLQSWAGEQSQLAAKPFRPFIMAWAGSFTLIEHSQLARLGYNAHLARGLTSRRSAQQPAATPPARVLIRASELREMASGVELHDSLALIEDSQFSDLQQYGLDLAASRVGIARNQISGVRNHSGIRLRDGSAGLIADNLIGNVGKSAIEAQLQGGALALQNNRIGGTGASAIVLTGSPQQPAEGLLVAGNLIGNSQGSGIDGQHIGRALIIDNRISGTPEYAIRIRNEPPLPGEISLLANQLGNVGKAMIHLQGVNRLLLGSNRYLGLASQQHILDGDLLPVQSLLLETTLKHGCVAQLDLLAEQQPNAPLQRAPRCGQSI</sequence>
<dbReference type="GO" id="GO:0042121">
    <property type="term" value="P:alginic acid biosynthetic process"/>
    <property type="evidence" value="ECO:0007669"/>
    <property type="project" value="UniProtKB-UniPathway"/>
</dbReference>
<dbReference type="Pfam" id="PF13229">
    <property type="entry name" value="Beta_helix"/>
    <property type="match status" value="1"/>
</dbReference>
<dbReference type="Gene3D" id="2.160.20.10">
    <property type="entry name" value="Single-stranded right-handed beta-helix, Pectin lyase-like"/>
    <property type="match status" value="1"/>
</dbReference>
<dbReference type="Proteomes" id="UP000185841">
    <property type="component" value="Unassembled WGS sequence"/>
</dbReference>
<protein>
    <submittedName>
        <fullName evidence="2">Poly(Beta-D-mannuronate) C5 epimerase</fullName>
    </submittedName>
</protein>
<proteinExistence type="predicted"/>
<organism evidence="2 3">
    <name type="scientific">Aquipseudomonas alcaligenes</name>
    <name type="common">Pseudomonas alcaligenes</name>
    <dbReference type="NCBI Taxonomy" id="43263"/>
    <lineage>
        <taxon>Bacteria</taxon>
        <taxon>Pseudomonadati</taxon>
        <taxon>Pseudomonadota</taxon>
        <taxon>Gammaproteobacteria</taxon>
        <taxon>Pseudomonadales</taxon>
        <taxon>Pseudomonadaceae</taxon>
        <taxon>Aquipseudomonas</taxon>
    </lineage>
</organism>
<dbReference type="InterPro" id="IPR012334">
    <property type="entry name" value="Pectin_lyas_fold"/>
</dbReference>
<dbReference type="AlphaFoldDB" id="A0A1N6UN98"/>
<dbReference type="EMBL" id="FTMP01000006">
    <property type="protein sequence ID" value="SIQ67070.1"/>
    <property type="molecule type" value="Genomic_DNA"/>
</dbReference>
<dbReference type="InterPro" id="IPR039448">
    <property type="entry name" value="Beta_helix"/>
</dbReference>